<dbReference type="Ensembl" id="ENSELUT00000006902.3">
    <property type="protein sequence ID" value="ENSELUP00000030987.3"/>
    <property type="gene ID" value="ENSELUG00000008421.3"/>
</dbReference>
<dbReference type="Proteomes" id="UP000265140">
    <property type="component" value="Chromosome 3"/>
</dbReference>
<dbReference type="Pfam" id="PF00083">
    <property type="entry name" value="Sugar_tr"/>
    <property type="match status" value="1"/>
</dbReference>
<evidence type="ECO:0000256" key="1">
    <source>
        <dbReference type="ARBA" id="ARBA00004141"/>
    </source>
</evidence>
<feature type="transmembrane region" description="Helical" evidence="5">
    <location>
        <begin position="177"/>
        <end position="198"/>
    </location>
</feature>
<evidence type="ECO:0000256" key="2">
    <source>
        <dbReference type="ARBA" id="ARBA00022692"/>
    </source>
</evidence>
<dbReference type="GO" id="GO:0022857">
    <property type="term" value="F:transmembrane transporter activity"/>
    <property type="evidence" value="ECO:0007669"/>
    <property type="project" value="InterPro"/>
</dbReference>
<dbReference type="InterPro" id="IPR020846">
    <property type="entry name" value="MFS_dom"/>
</dbReference>
<feature type="transmembrane region" description="Helical" evidence="5">
    <location>
        <begin position="435"/>
        <end position="458"/>
    </location>
</feature>
<dbReference type="KEGG" id="els:105020590"/>
<dbReference type="GO" id="GO:0016020">
    <property type="term" value="C:membrane"/>
    <property type="evidence" value="ECO:0007669"/>
    <property type="project" value="UniProtKB-SubCell"/>
</dbReference>
<evidence type="ECO:0000256" key="3">
    <source>
        <dbReference type="ARBA" id="ARBA00022989"/>
    </source>
</evidence>
<feature type="transmembrane region" description="Helical" evidence="5">
    <location>
        <begin position="470"/>
        <end position="492"/>
    </location>
</feature>
<dbReference type="AlphaFoldDB" id="A0A3P8ZRR7"/>
<dbReference type="InParanoid" id="A0A3P8ZRR7"/>
<feature type="transmembrane region" description="Helical" evidence="5">
    <location>
        <begin position="21"/>
        <end position="44"/>
    </location>
</feature>
<keyword evidence="4 5" id="KW-0472">Membrane</keyword>
<proteinExistence type="predicted"/>
<feature type="transmembrane region" description="Helical" evidence="5">
    <location>
        <begin position="410"/>
        <end position="429"/>
    </location>
</feature>
<accession>A0A3P8ZRR7</accession>
<feature type="transmembrane region" description="Helical" evidence="5">
    <location>
        <begin position="147"/>
        <end position="165"/>
    </location>
</feature>
<keyword evidence="3 5" id="KW-1133">Transmembrane helix</keyword>
<evidence type="ECO:0000256" key="5">
    <source>
        <dbReference type="SAM" id="Phobius"/>
    </source>
</evidence>
<feature type="transmembrane region" description="Helical" evidence="5">
    <location>
        <begin position="264"/>
        <end position="282"/>
    </location>
</feature>
<evidence type="ECO:0000313" key="7">
    <source>
        <dbReference type="Ensembl" id="ENSELUP00000030987.3"/>
    </source>
</evidence>
<dbReference type="InterPro" id="IPR005828">
    <property type="entry name" value="MFS_sugar_transport-like"/>
</dbReference>
<comment type="subcellular location">
    <subcellularLocation>
        <location evidence="1">Membrane</location>
        <topology evidence="1">Multi-pass membrane protein</topology>
    </subcellularLocation>
</comment>
<feature type="transmembrane region" description="Helical" evidence="5">
    <location>
        <begin position="352"/>
        <end position="369"/>
    </location>
</feature>
<reference evidence="8" key="1">
    <citation type="journal article" date="2014" name="PLoS ONE">
        <title>The genome and linkage map of the northern pike (Esox lucius): conserved synteny revealed between the salmonid sister group and the Neoteleostei.</title>
        <authorList>
            <person name="Rondeau E.B."/>
            <person name="Minkley D.R."/>
            <person name="Leong J.S."/>
            <person name="Messmer A.M."/>
            <person name="Jantzen J.R."/>
            <person name="von Schalburg K.R."/>
            <person name="Lemon C."/>
            <person name="Bird N.H."/>
            <person name="Koop B.F."/>
        </authorList>
    </citation>
    <scope>NUCLEOTIDE SEQUENCE</scope>
</reference>
<dbReference type="OMA" id="HYDRILP"/>
<keyword evidence="2 5" id="KW-0812">Transmembrane</keyword>
<reference evidence="7" key="2">
    <citation type="submission" date="2020-02" db="EMBL/GenBank/DDBJ databases">
        <title>Esox lucius (northern pike) genome, fEsoLuc1, primary haplotype.</title>
        <authorList>
            <person name="Myers G."/>
            <person name="Karagic N."/>
            <person name="Meyer A."/>
            <person name="Pippel M."/>
            <person name="Reichard M."/>
            <person name="Winkler S."/>
            <person name="Tracey A."/>
            <person name="Sims Y."/>
            <person name="Howe K."/>
            <person name="Rhie A."/>
            <person name="Formenti G."/>
            <person name="Durbin R."/>
            <person name="Fedrigo O."/>
            <person name="Jarvis E.D."/>
        </authorList>
    </citation>
    <scope>NUCLEOTIDE SEQUENCE [LARGE SCALE GENOMIC DNA]</scope>
</reference>
<sequence>MCVAYVKQDLSWEKMRDYDDIILFLGEFGRFQIAVFVLLSLSALPNGYVGMSMVFLADIPDHRCKLPLTNSSENGDQHVRLATEEYSRRVGPDMCSRYKKTNNTAASASEFGNETEGCLEGWNFSTEKYTSTIVSEWVLVCDNAWKVPFSTSIFFLGVLIGSFISGHLSDRFGRKPVFFSTMAFQTIITLIQSTSINWPMFCVLNCLRGVGQISNYISSLVLGSEILGKSTRGSYTLLGHSVAFGVGYACLPLFAYFIRGWRMLLVASAIPCVFFIPLWWVIPESPRWLLSQGRVEEAELVIKNAAKMNRVPAPEVIFRADECTELTPRSRGEVQQVCSFLDLFQTADMRNITIVSLILWTATCMIFYGLSLNTANMSGDSYLNCFISATTEIVAYVGTWLLINHAQRPTILFSSLLFCGIMLLVIRLVPDDQIVLSQVLALLGKLGVSGAYSFLYLFSTELFPTVVRNMGLGVASMAARVGSILSPYVLYIGVYNKILPYIIFGIISLFSAGLSLLLPDTRGCKLPENISQVKPIRRLCSSKELSTEQCDHDLEEFPKLENRSNCTRLPNT</sequence>
<evidence type="ECO:0000256" key="4">
    <source>
        <dbReference type="ARBA" id="ARBA00023136"/>
    </source>
</evidence>
<dbReference type="Bgee" id="ENSELUG00000008421">
    <property type="expression patterns" value="Expressed in nose and 13 other cell types or tissues"/>
</dbReference>
<feature type="transmembrane region" description="Helical" evidence="5">
    <location>
        <begin position="381"/>
        <end position="403"/>
    </location>
</feature>
<dbReference type="PANTHER" id="PTHR24064">
    <property type="entry name" value="SOLUTE CARRIER FAMILY 22 MEMBER"/>
    <property type="match status" value="1"/>
</dbReference>
<feature type="transmembrane region" description="Helical" evidence="5">
    <location>
        <begin position="235"/>
        <end position="258"/>
    </location>
</feature>
<dbReference type="InterPro" id="IPR036259">
    <property type="entry name" value="MFS_trans_sf"/>
</dbReference>
<dbReference type="GeneTree" id="ENSGT00940000163251"/>
<dbReference type="PROSITE" id="PS50850">
    <property type="entry name" value="MFS"/>
    <property type="match status" value="1"/>
</dbReference>
<dbReference type="GeneID" id="105020590"/>
<evidence type="ECO:0000259" key="6">
    <source>
        <dbReference type="PROSITE" id="PS50850"/>
    </source>
</evidence>
<name>A0A3P8ZRR7_ESOLU</name>
<dbReference type="STRING" id="8010.ENSELUP00000030987"/>
<feature type="domain" description="Major facilitator superfamily (MFS) profile" evidence="6">
    <location>
        <begin position="35"/>
        <end position="523"/>
    </location>
</feature>
<reference evidence="7" key="4">
    <citation type="submission" date="2025-09" db="UniProtKB">
        <authorList>
            <consortium name="Ensembl"/>
        </authorList>
    </citation>
    <scope>IDENTIFICATION</scope>
</reference>
<organism evidence="7 8">
    <name type="scientific">Esox lucius</name>
    <name type="common">Northern pike</name>
    <dbReference type="NCBI Taxonomy" id="8010"/>
    <lineage>
        <taxon>Eukaryota</taxon>
        <taxon>Metazoa</taxon>
        <taxon>Chordata</taxon>
        <taxon>Craniata</taxon>
        <taxon>Vertebrata</taxon>
        <taxon>Euteleostomi</taxon>
        <taxon>Actinopterygii</taxon>
        <taxon>Neopterygii</taxon>
        <taxon>Teleostei</taxon>
        <taxon>Protacanthopterygii</taxon>
        <taxon>Esociformes</taxon>
        <taxon>Esocidae</taxon>
        <taxon>Esox</taxon>
    </lineage>
</organism>
<keyword evidence="8" id="KW-1185">Reference proteome</keyword>
<feature type="transmembrane region" description="Helical" evidence="5">
    <location>
        <begin position="498"/>
        <end position="518"/>
    </location>
</feature>
<evidence type="ECO:0000313" key="8">
    <source>
        <dbReference type="Proteomes" id="UP000265140"/>
    </source>
</evidence>
<protein>
    <recommendedName>
        <fullName evidence="6">Major facilitator superfamily (MFS) profile domain-containing protein</fullName>
    </recommendedName>
</protein>
<dbReference type="RefSeq" id="XP_010886046.3">
    <property type="nucleotide sequence ID" value="XM_010887744.4"/>
</dbReference>
<dbReference type="SUPFAM" id="SSF103473">
    <property type="entry name" value="MFS general substrate transporter"/>
    <property type="match status" value="1"/>
</dbReference>
<reference evidence="7" key="3">
    <citation type="submission" date="2025-08" db="UniProtKB">
        <authorList>
            <consortium name="Ensembl"/>
        </authorList>
    </citation>
    <scope>IDENTIFICATION</scope>
</reference>
<dbReference type="Gene3D" id="1.20.1250.20">
    <property type="entry name" value="MFS general substrate transporter like domains"/>
    <property type="match status" value="1"/>
</dbReference>